<name>A0A4P9YBJ3_ROZAC</name>
<protein>
    <submittedName>
        <fullName evidence="2">Uncharacterized protein</fullName>
    </submittedName>
</protein>
<evidence type="ECO:0000313" key="2">
    <source>
        <dbReference type="EMBL" id="RKP16673.1"/>
    </source>
</evidence>
<dbReference type="AlphaFoldDB" id="A0A4P9YBJ3"/>
<sequence>MFGFGVITVLSLASLIVGHGFMTYPPIRLKPGDAENGYTYARSANREACQNLTRSANVGKFQAGSTMTIQYSITAAHQGYCEINLNIEGDEKFPCGQVEETKNVAFRLPNVTSTHAVLQWRYVTRNYSGELFHSCSDIEISKSASNGTNVDPKLPIVGSKCETVGSFRCRPDVDPYSYDQCSSFGWVTKQCFNKTKCLSLKDTIACVF</sequence>
<evidence type="ECO:0000313" key="3">
    <source>
        <dbReference type="Proteomes" id="UP000281549"/>
    </source>
</evidence>
<proteinExistence type="predicted"/>
<gene>
    <name evidence="2" type="ORF">ROZALSC1DRAFT_31442</name>
</gene>
<feature type="signal peptide" evidence="1">
    <location>
        <begin position="1"/>
        <end position="18"/>
    </location>
</feature>
<dbReference type="Gene3D" id="2.70.50.70">
    <property type="match status" value="1"/>
</dbReference>
<dbReference type="EMBL" id="ML006327">
    <property type="protein sequence ID" value="RKP16673.1"/>
    <property type="molecule type" value="Genomic_DNA"/>
</dbReference>
<reference evidence="3" key="1">
    <citation type="journal article" date="2018" name="Nat. Microbiol.">
        <title>Leveraging single-cell genomics to expand the fungal tree of life.</title>
        <authorList>
            <person name="Ahrendt S.R."/>
            <person name="Quandt C.A."/>
            <person name="Ciobanu D."/>
            <person name="Clum A."/>
            <person name="Salamov A."/>
            <person name="Andreopoulos B."/>
            <person name="Cheng J.F."/>
            <person name="Woyke T."/>
            <person name="Pelin A."/>
            <person name="Henrissat B."/>
            <person name="Reynolds N.K."/>
            <person name="Benny G.L."/>
            <person name="Smith M.E."/>
            <person name="James T.Y."/>
            <person name="Grigoriev I.V."/>
        </authorList>
    </citation>
    <scope>NUCLEOTIDE SEQUENCE [LARGE SCALE GENOMIC DNA]</scope>
    <source>
        <strain evidence="3">CSF55</strain>
    </source>
</reference>
<keyword evidence="1" id="KW-0732">Signal</keyword>
<organism evidence="2 3">
    <name type="scientific">Rozella allomycis (strain CSF55)</name>
    <dbReference type="NCBI Taxonomy" id="988480"/>
    <lineage>
        <taxon>Eukaryota</taxon>
        <taxon>Fungi</taxon>
        <taxon>Fungi incertae sedis</taxon>
        <taxon>Cryptomycota</taxon>
        <taxon>Cryptomycota incertae sedis</taxon>
        <taxon>Rozella</taxon>
    </lineage>
</organism>
<dbReference type="Proteomes" id="UP000281549">
    <property type="component" value="Unassembled WGS sequence"/>
</dbReference>
<evidence type="ECO:0000256" key="1">
    <source>
        <dbReference type="SAM" id="SignalP"/>
    </source>
</evidence>
<accession>A0A4P9YBJ3</accession>
<feature type="chain" id="PRO_5020540112" evidence="1">
    <location>
        <begin position="19"/>
        <end position="208"/>
    </location>
</feature>